<dbReference type="Proteomes" id="UP001236369">
    <property type="component" value="Unassembled WGS sequence"/>
</dbReference>
<evidence type="ECO:0000313" key="2">
    <source>
        <dbReference type="Proteomes" id="UP001236369"/>
    </source>
</evidence>
<name>A0ABU0HHP4_9HYPH</name>
<organism evidence="1 2">
    <name type="scientific">Methylobacterium persicinum</name>
    <dbReference type="NCBI Taxonomy" id="374426"/>
    <lineage>
        <taxon>Bacteria</taxon>
        <taxon>Pseudomonadati</taxon>
        <taxon>Pseudomonadota</taxon>
        <taxon>Alphaproteobacteria</taxon>
        <taxon>Hyphomicrobiales</taxon>
        <taxon>Methylobacteriaceae</taxon>
        <taxon>Methylobacterium</taxon>
    </lineage>
</organism>
<comment type="caution">
    <text evidence="1">The sequence shown here is derived from an EMBL/GenBank/DDBJ whole genome shotgun (WGS) entry which is preliminary data.</text>
</comment>
<keyword evidence="2" id="KW-1185">Reference proteome</keyword>
<dbReference type="EMBL" id="JAUSVV010000001">
    <property type="protein sequence ID" value="MDQ0441328.1"/>
    <property type="molecule type" value="Genomic_DNA"/>
</dbReference>
<proteinExistence type="predicted"/>
<gene>
    <name evidence="1" type="ORF">QO016_000805</name>
</gene>
<reference evidence="1 2" key="1">
    <citation type="submission" date="2023-07" db="EMBL/GenBank/DDBJ databases">
        <title>Genomic Encyclopedia of Type Strains, Phase IV (KMG-IV): sequencing the most valuable type-strain genomes for metagenomic binning, comparative biology and taxonomic classification.</title>
        <authorList>
            <person name="Goeker M."/>
        </authorList>
    </citation>
    <scope>NUCLEOTIDE SEQUENCE [LARGE SCALE GENOMIC DNA]</scope>
    <source>
        <strain evidence="1 2">DSM 19562</strain>
    </source>
</reference>
<keyword evidence="1" id="KW-0969">Cilium</keyword>
<protein>
    <submittedName>
        <fullName evidence="1">Flagellar basal body rod protein FlgC</fullName>
    </submittedName>
</protein>
<dbReference type="RefSeq" id="WP_238247450.1">
    <property type="nucleotide sequence ID" value="NZ_BPQX01000010.1"/>
</dbReference>
<keyword evidence="1" id="KW-0282">Flagellum</keyword>
<keyword evidence="1" id="KW-0966">Cell projection</keyword>
<accession>A0ABU0HHP4</accession>
<sequence length="86" mass="8541">MSNALTIAAGGMNAAAQRLDVAATRVASLGVETAPDGSGSTLPPAATVDLSATALDLIEARTSFSLNAAVAHSADTMTKRTLDILA</sequence>
<evidence type="ECO:0000313" key="1">
    <source>
        <dbReference type="EMBL" id="MDQ0441328.1"/>
    </source>
</evidence>